<dbReference type="EMBL" id="QQZY01000007">
    <property type="protein sequence ID" value="RDI73735.1"/>
    <property type="molecule type" value="Genomic_DNA"/>
</dbReference>
<dbReference type="PRINTS" id="PR01181">
    <property type="entry name" value="DAPDCRBXLASE"/>
</dbReference>
<dbReference type="Pfam" id="PF02784">
    <property type="entry name" value="Orn_Arg_deC_N"/>
    <property type="match status" value="1"/>
</dbReference>
<dbReference type="NCBIfam" id="TIGR01048">
    <property type="entry name" value="lysA"/>
    <property type="match status" value="1"/>
</dbReference>
<comment type="similarity">
    <text evidence="5">Belongs to the Orn/Lys/Arg decarboxylase class-II family. LysA subfamily.</text>
</comment>
<organism evidence="10 11">
    <name type="scientific">Gaiella occulta</name>
    <dbReference type="NCBI Taxonomy" id="1002870"/>
    <lineage>
        <taxon>Bacteria</taxon>
        <taxon>Bacillati</taxon>
        <taxon>Actinomycetota</taxon>
        <taxon>Thermoleophilia</taxon>
        <taxon>Gaiellales</taxon>
        <taxon>Gaiellaceae</taxon>
        <taxon>Gaiella</taxon>
    </lineage>
</organism>
<dbReference type="RefSeq" id="WP_220150624.1">
    <property type="nucleotide sequence ID" value="NZ_QQZY01000007.1"/>
</dbReference>
<feature type="modified residue" description="N6-(pyridoxal phosphate)lysine" evidence="5 7">
    <location>
        <position position="63"/>
    </location>
</feature>
<dbReference type="GO" id="GO:0030170">
    <property type="term" value="F:pyridoxal phosphate binding"/>
    <property type="evidence" value="ECO:0007669"/>
    <property type="project" value="UniProtKB-UniRule"/>
</dbReference>
<feature type="domain" description="Orn/DAP/Arg decarboxylase 2 N-terminal" evidence="9">
    <location>
        <begin position="41"/>
        <end position="284"/>
    </location>
</feature>
<keyword evidence="4 5" id="KW-0456">Lyase</keyword>
<dbReference type="CDD" id="cd06828">
    <property type="entry name" value="PLPDE_III_DapDC"/>
    <property type="match status" value="1"/>
</dbReference>
<feature type="binding site" evidence="5">
    <location>
        <position position="349"/>
    </location>
    <ligand>
        <name>substrate</name>
    </ligand>
</feature>
<evidence type="ECO:0000256" key="8">
    <source>
        <dbReference type="RuleBase" id="RU003738"/>
    </source>
</evidence>
<evidence type="ECO:0000256" key="4">
    <source>
        <dbReference type="ARBA" id="ARBA00023239"/>
    </source>
</evidence>
<dbReference type="InterPro" id="IPR009006">
    <property type="entry name" value="Ala_racemase/Decarboxylase_C"/>
</dbReference>
<proteinExistence type="inferred from homology"/>
<evidence type="ECO:0000313" key="10">
    <source>
        <dbReference type="EMBL" id="RDI73735.1"/>
    </source>
</evidence>
<evidence type="ECO:0000256" key="1">
    <source>
        <dbReference type="ARBA" id="ARBA00001933"/>
    </source>
</evidence>
<dbReference type="UniPathway" id="UPA00034">
    <property type="reaction ID" value="UER00027"/>
</dbReference>
<feature type="binding site" evidence="5">
    <location>
        <position position="377"/>
    </location>
    <ligand>
        <name>pyridoxal 5'-phosphate</name>
        <dbReference type="ChEBI" id="CHEBI:597326"/>
    </ligand>
</feature>
<keyword evidence="5 8" id="KW-0457">Lysine biosynthesis</keyword>
<feature type="binding site" evidence="5">
    <location>
        <position position="321"/>
    </location>
    <ligand>
        <name>substrate</name>
    </ligand>
</feature>
<protein>
    <recommendedName>
        <fullName evidence="5 6">Diaminopimelate decarboxylase</fullName>
        <shortName evidence="5">DAP decarboxylase</shortName>
        <shortName evidence="5">DAPDC</shortName>
        <ecNumber evidence="5 6">4.1.1.20</ecNumber>
    </recommendedName>
</protein>
<evidence type="ECO:0000313" key="11">
    <source>
        <dbReference type="Proteomes" id="UP000254134"/>
    </source>
</evidence>
<evidence type="ECO:0000256" key="2">
    <source>
        <dbReference type="ARBA" id="ARBA00022793"/>
    </source>
</evidence>
<feature type="active site" description="Proton donor" evidence="7">
    <location>
        <position position="348"/>
    </location>
</feature>
<reference evidence="10 11" key="1">
    <citation type="submission" date="2018-07" db="EMBL/GenBank/DDBJ databases">
        <title>High-quality-draft genome sequence of Gaiella occulta.</title>
        <authorList>
            <person name="Severino R."/>
            <person name="Froufe H.J.C."/>
            <person name="Rainey F.A."/>
            <person name="Barroso C."/>
            <person name="Albuquerque L."/>
            <person name="Lobo-Da-Cunha A."/>
            <person name="Da Costa M.S."/>
            <person name="Egas C."/>
        </authorList>
    </citation>
    <scope>NUCLEOTIDE SEQUENCE [LARGE SCALE GENOMIC DNA]</scope>
    <source>
        <strain evidence="10 11">F2-233</strain>
    </source>
</reference>
<evidence type="ECO:0000256" key="6">
    <source>
        <dbReference type="NCBIfam" id="TIGR01048"/>
    </source>
</evidence>
<evidence type="ECO:0000256" key="3">
    <source>
        <dbReference type="ARBA" id="ARBA00022898"/>
    </source>
</evidence>
<sequence>MLDLLPVSAALHGGTLSLGGTPAAALAERHGTPLVVYCAETVRERARSLARAVGSGHVAFGTKAFPNVALLRLLREEGIGADVASSGELAFARAAGMTGGEIVVHGNNKDEAFLREAGAEGATVVLDAPDEAALAAAAGVTRVLVRVTLGVDADTHEAIRTGHHGSKFGLPPTQARALVADALERGLDVLGLHMHVGSQLVSFDAQAETIVRLASFAASCRDTLGWSARVADLGGGFGIRHHPDDRVADAAALADAATATARTAFAEAALPAPELWLEPGRSLVGRAGVTLYRVGAVKRLDGRTWVAVDGGMSDNPRPQLYGARYTALSAQRADEPADEVVSVAGMHCESGDVLIDDVALPAPRRGDLLAVPATGAYTLAMASNYNGVTRPAAVLVADGEVRLIRRRETVDDLLELERG</sequence>
<dbReference type="GO" id="GO:0009089">
    <property type="term" value="P:lysine biosynthetic process via diaminopimelate"/>
    <property type="evidence" value="ECO:0007669"/>
    <property type="project" value="UniProtKB-UniRule"/>
</dbReference>
<dbReference type="SUPFAM" id="SSF51419">
    <property type="entry name" value="PLP-binding barrel"/>
    <property type="match status" value="1"/>
</dbReference>
<comment type="cofactor">
    <cofactor evidence="1 5 7 8">
        <name>pyridoxal 5'-phosphate</name>
        <dbReference type="ChEBI" id="CHEBI:597326"/>
    </cofactor>
</comment>
<dbReference type="HAMAP" id="MF_02120">
    <property type="entry name" value="LysA"/>
    <property type="match status" value="1"/>
</dbReference>
<accession>A0A7M2YUQ7</accession>
<dbReference type="GO" id="GO:0008836">
    <property type="term" value="F:diaminopimelate decarboxylase activity"/>
    <property type="evidence" value="ECO:0007669"/>
    <property type="project" value="UniProtKB-UniRule"/>
</dbReference>
<dbReference type="Gene3D" id="2.40.37.10">
    <property type="entry name" value="Lyase, Ornithine Decarboxylase, Chain A, domain 1"/>
    <property type="match status" value="1"/>
</dbReference>
<dbReference type="PANTHER" id="PTHR43727">
    <property type="entry name" value="DIAMINOPIMELATE DECARBOXYLASE"/>
    <property type="match status" value="1"/>
</dbReference>
<feature type="binding site" evidence="5">
    <location>
        <position position="317"/>
    </location>
    <ligand>
        <name>substrate</name>
    </ligand>
</feature>
<dbReference type="Gene3D" id="3.20.20.10">
    <property type="entry name" value="Alanine racemase"/>
    <property type="match status" value="1"/>
</dbReference>
<dbReference type="InterPro" id="IPR022644">
    <property type="entry name" value="De-COase2_N"/>
</dbReference>
<dbReference type="InterPro" id="IPR000183">
    <property type="entry name" value="Orn/DAP/Arg_de-COase"/>
</dbReference>
<feature type="binding site" evidence="5">
    <location>
        <position position="281"/>
    </location>
    <ligand>
        <name>substrate</name>
    </ligand>
</feature>
<dbReference type="AlphaFoldDB" id="A0A7M2YUQ7"/>
<comment type="caution">
    <text evidence="10">The sequence shown here is derived from an EMBL/GenBank/DDBJ whole genome shotgun (WGS) entry which is preliminary data.</text>
</comment>
<keyword evidence="3 5" id="KW-0663">Pyridoxal phosphate</keyword>
<gene>
    <name evidence="5" type="primary">lysA</name>
    <name evidence="10" type="ORF">Gocc_2648</name>
</gene>
<comment type="catalytic activity">
    <reaction evidence="5 8">
        <text>meso-2,6-diaminopimelate + H(+) = L-lysine + CO2</text>
        <dbReference type="Rhea" id="RHEA:15101"/>
        <dbReference type="ChEBI" id="CHEBI:15378"/>
        <dbReference type="ChEBI" id="CHEBI:16526"/>
        <dbReference type="ChEBI" id="CHEBI:32551"/>
        <dbReference type="ChEBI" id="CHEBI:57791"/>
        <dbReference type="EC" id="4.1.1.20"/>
    </reaction>
</comment>
<dbReference type="Proteomes" id="UP000254134">
    <property type="component" value="Unassembled WGS sequence"/>
</dbReference>
<dbReference type="InterPro" id="IPR029066">
    <property type="entry name" value="PLP-binding_barrel"/>
</dbReference>
<reference evidence="11" key="2">
    <citation type="journal article" date="2019" name="MicrobiologyOpen">
        <title>High-quality draft genome sequence of Gaiella occulta isolated from a 150 meter deep mineral water borehole and comparison with the genome sequences of other deep-branching lineages of the phylum Actinobacteria.</title>
        <authorList>
            <person name="Severino R."/>
            <person name="Froufe H.J.C."/>
            <person name="Barroso C."/>
            <person name="Albuquerque L."/>
            <person name="Lobo-da-Cunha A."/>
            <person name="da Costa M.S."/>
            <person name="Egas C."/>
        </authorList>
    </citation>
    <scope>NUCLEOTIDE SEQUENCE [LARGE SCALE GENOMIC DNA]</scope>
    <source>
        <strain evidence="11">F2-233</strain>
    </source>
</reference>
<dbReference type="PRINTS" id="PR01179">
    <property type="entry name" value="ODADCRBXLASE"/>
</dbReference>
<comment type="function">
    <text evidence="5">Specifically catalyzes the decarboxylation of meso-diaminopimelate (meso-DAP) to L-lysine.</text>
</comment>
<dbReference type="EC" id="4.1.1.20" evidence="5 6"/>
<comment type="subunit">
    <text evidence="5">Homodimer.</text>
</comment>
<dbReference type="PANTHER" id="PTHR43727:SF2">
    <property type="entry name" value="GROUP IV DECARBOXYLASE"/>
    <property type="match status" value="1"/>
</dbReference>
<dbReference type="FunFam" id="3.20.20.10:FF:000003">
    <property type="entry name" value="Diaminopimelate decarboxylase"/>
    <property type="match status" value="1"/>
</dbReference>
<evidence type="ECO:0000259" key="9">
    <source>
        <dbReference type="Pfam" id="PF02784"/>
    </source>
</evidence>
<keyword evidence="11" id="KW-1185">Reference proteome</keyword>
<evidence type="ECO:0000256" key="5">
    <source>
        <dbReference type="HAMAP-Rule" id="MF_02120"/>
    </source>
</evidence>
<keyword evidence="5" id="KW-0028">Amino-acid biosynthesis</keyword>
<evidence type="ECO:0000256" key="7">
    <source>
        <dbReference type="PIRSR" id="PIRSR600183-50"/>
    </source>
</evidence>
<dbReference type="InterPro" id="IPR002986">
    <property type="entry name" value="DAP_deCOOHase_LysA"/>
</dbReference>
<comment type="pathway">
    <text evidence="5 8">Amino-acid biosynthesis; L-lysine biosynthesis via DAP pathway; L-lysine from DL-2,6-diaminopimelate: step 1/1.</text>
</comment>
<feature type="binding site" evidence="5">
    <location>
        <position position="236"/>
    </location>
    <ligand>
        <name>pyridoxal 5'-phosphate</name>
        <dbReference type="ChEBI" id="CHEBI:597326"/>
    </ligand>
</feature>
<dbReference type="SUPFAM" id="SSF50621">
    <property type="entry name" value="Alanine racemase C-terminal domain-like"/>
    <property type="match status" value="1"/>
</dbReference>
<keyword evidence="2 5" id="KW-0210">Decarboxylase</keyword>
<name>A0A7M2YUQ7_9ACTN</name>
<feature type="binding site" evidence="5">
    <location>
        <position position="377"/>
    </location>
    <ligand>
        <name>substrate</name>
    </ligand>
</feature>
<feature type="binding site" evidence="5">
    <location>
        <begin position="278"/>
        <end position="281"/>
    </location>
    <ligand>
        <name>pyridoxal 5'-phosphate</name>
        <dbReference type="ChEBI" id="CHEBI:597326"/>
    </ligand>
</feature>